<comment type="similarity">
    <text evidence="2 9">Belongs to the eIF-2B alpha/beta/delta subunits family.</text>
</comment>
<protein>
    <recommendedName>
        <fullName evidence="6">Translation initiation factor eIF2B subunit delta</fullName>
    </recommendedName>
    <alternativeName>
        <fullName evidence="7">eIF2B GDP-GTP exchange factor subunit delta</fullName>
    </alternativeName>
</protein>
<dbReference type="PANTHER" id="PTHR10233">
    <property type="entry name" value="TRANSLATION INITIATION FACTOR EIF-2B"/>
    <property type="match status" value="1"/>
</dbReference>
<proteinExistence type="inferred from homology"/>
<dbReference type="InterPro" id="IPR042529">
    <property type="entry name" value="IF_2B-like_C"/>
</dbReference>
<keyword evidence="3" id="KW-0963">Cytoplasm</keyword>
<gene>
    <name evidence="11" type="primary">EIF2B4</name>
    <name evidence="11" type="ORF">HK099_002347</name>
</gene>
<sequence length="481" mass="53716">MSEQINGPHQSNKSKKKIQTQNMTKAERRELQEKQRAEKNQKKQENTQLNLAQQKKTQQLASSVSSLDLNRTSQPNQLSASTPNIRKPPAQMRQDDPKMVKKIEKTQTVQRIPVQKPVALFSHLTQYEKPQSNLAQDIVHPSIISLGLKFSEFVIVGGNARCIAMIDVFKKVIHDYVTPPGSSLIRHLTMYLGKQIDYLTSARVLAASMKSAIRHLKSEISILSIDLPDIDAKEKLYDELDNFILKNITIADQYIVHQTLQNIHDGDVILTHARSSVVLAVFQAAYDMGIKFRVIVCDSRPKLEGKELLKRLVATGIPCTYILSNALGVVMKEVTKVIVGASALFSNGAVMSRAGTAVVAMMANEFQVPFIVCCETYKFSDVVRLDSFVWNEIGDSDELLDLTNSEPSSKLPSVVPTLTNMQSNASMIRRSEWRNLDSLGILNLHYDVTPSHLVTMCVCEIGIISSTSVVTVLRDLLEKKE</sequence>
<dbReference type="EMBL" id="JADGJW010000177">
    <property type="protein sequence ID" value="KAJ3222403.1"/>
    <property type="molecule type" value="Genomic_DNA"/>
</dbReference>
<dbReference type="Gene3D" id="3.40.50.10470">
    <property type="entry name" value="Translation initiation factor eif-2b, domain 2"/>
    <property type="match status" value="1"/>
</dbReference>
<evidence type="ECO:0000256" key="6">
    <source>
        <dbReference type="ARBA" id="ARBA00044147"/>
    </source>
</evidence>
<dbReference type="InterPro" id="IPR000649">
    <property type="entry name" value="IF-2B-related"/>
</dbReference>
<evidence type="ECO:0000256" key="4">
    <source>
        <dbReference type="ARBA" id="ARBA00022540"/>
    </source>
</evidence>
<dbReference type="Proteomes" id="UP001211065">
    <property type="component" value="Unassembled WGS sequence"/>
</dbReference>
<dbReference type="AlphaFoldDB" id="A0AAD5U5Z5"/>
<comment type="caution">
    <text evidence="11">The sequence shown here is derived from an EMBL/GenBank/DDBJ whole genome shotgun (WGS) entry which is preliminary data.</text>
</comment>
<evidence type="ECO:0000256" key="3">
    <source>
        <dbReference type="ARBA" id="ARBA00022490"/>
    </source>
</evidence>
<evidence type="ECO:0000256" key="5">
    <source>
        <dbReference type="ARBA" id="ARBA00022917"/>
    </source>
</evidence>
<evidence type="ECO:0000313" key="11">
    <source>
        <dbReference type="EMBL" id="KAJ3222403.1"/>
    </source>
</evidence>
<keyword evidence="12" id="KW-1185">Reference proteome</keyword>
<feature type="non-terminal residue" evidence="11">
    <location>
        <position position="481"/>
    </location>
</feature>
<dbReference type="SUPFAM" id="SSF100950">
    <property type="entry name" value="NagB/RpiA/CoA transferase-like"/>
    <property type="match status" value="1"/>
</dbReference>
<keyword evidence="5" id="KW-0648">Protein biosynthesis</keyword>
<dbReference type="InterPro" id="IPR037171">
    <property type="entry name" value="NagB/RpiA_transferase-like"/>
</dbReference>
<reference evidence="11" key="1">
    <citation type="submission" date="2020-05" db="EMBL/GenBank/DDBJ databases">
        <title>Phylogenomic resolution of chytrid fungi.</title>
        <authorList>
            <person name="Stajich J.E."/>
            <person name="Amses K."/>
            <person name="Simmons R."/>
            <person name="Seto K."/>
            <person name="Myers J."/>
            <person name="Bonds A."/>
            <person name="Quandt C.A."/>
            <person name="Barry K."/>
            <person name="Liu P."/>
            <person name="Grigoriev I."/>
            <person name="Longcore J.E."/>
            <person name="James T.Y."/>
        </authorList>
    </citation>
    <scope>NUCLEOTIDE SEQUENCE</scope>
    <source>
        <strain evidence="11">JEL0476</strain>
    </source>
</reference>
<keyword evidence="4 11" id="KW-0396">Initiation factor</keyword>
<evidence type="ECO:0000256" key="2">
    <source>
        <dbReference type="ARBA" id="ARBA00007251"/>
    </source>
</evidence>
<comment type="subcellular location">
    <subcellularLocation>
        <location evidence="1">Cytoplasm</location>
        <location evidence="1">Cytosol</location>
    </subcellularLocation>
</comment>
<evidence type="ECO:0000256" key="1">
    <source>
        <dbReference type="ARBA" id="ARBA00004514"/>
    </source>
</evidence>
<evidence type="ECO:0000256" key="10">
    <source>
        <dbReference type="SAM" id="MobiDB-lite"/>
    </source>
</evidence>
<dbReference type="GO" id="GO:0005829">
    <property type="term" value="C:cytosol"/>
    <property type="evidence" value="ECO:0007669"/>
    <property type="project" value="UniProtKB-SubCell"/>
</dbReference>
<accession>A0AAD5U5Z5</accession>
<feature type="compositionally biased region" description="Polar residues" evidence="10">
    <location>
        <begin position="1"/>
        <end position="11"/>
    </location>
</feature>
<feature type="compositionally biased region" description="Polar residues" evidence="10">
    <location>
        <begin position="46"/>
        <end position="84"/>
    </location>
</feature>
<evidence type="ECO:0000256" key="7">
    <source>
        <dbReference type="ARBA" id="ARBA00044356"/>
    </source>
</evidence>
<name>A0AAD5U5Z5_9FUNG</name>
<evidence type="ECO:0000256" key="8">
    <source>
        <dbReference type="ARBA" id="ARBA00046432"/>
    </source>
</evidence>
<comment type="subunit">
    <text evidence="8">Component of the translation initiation factor 2B (eIF2B) complex which is a heterodecamer of two sets of five different subunits: alpha, beta, gamma, delta and epsilon. Subunits alpha, beta and delta comprise a regulatory subcomplex and subunits epsilon and gamma comprise a catalytic subcomplex. Within the complex, the hexameric regulatory complex resides at the center, with the two heterodimeric catalytic subcomplexes bound on opposite sides.</text>
</comment>
<organism evidence="11 12">
    <name type="scientific">Clydaea vesicula</name>
    <dbReference type="NCBI Taxonomy" id="447962"/>
    <lineage>
        <taxon>Eukaryota</taxon>
        <taxon>Fungi</taxon>
        <taxon>Fungi incertae sedis</taxon>
        <taxon>Chytridiomycota</taxon>
        <taxon>Chytridiomycota incertae sedis</taxon>
        <taxon>Chytridiomycetes</taxon>
        <taxon>Lobulomycetales</taxon>
        <taxon>Lobulomycetaceae</taxon>
        <taxon>Clydaea</taxon>
    </lineage>
</organism>
<evidence type="ECO:0000313" key="12">
    <source>
        <dbReference type="Proteomes" id="UP001211065"/>
    </source>
</evidence>
<feature type="compositionally biased region" description="Basic and acidic residues" evidence="10">
    <location>
        <begin position="25"/>
        <end position="45"/>
    </location>
</feature>
<feature type="region of interest" description="Disordered" evidence="10">
    <location>
        <begin position="1"/>
        <end position="96"/>
    </location>
</feature>
<dbReference type="PANTHER" id="PTHR10233:SF14">
    <property type="entry name" value="TRANSLATION INITIATION FACTOR EIF-2B SUBUNIT DELTA"/>
    <property type="match status" value="1"/>
</dbReference>
<dbReference type="GO" id="GO:0003743">
    <property type="term" value="F:translation initiation factor activity"/>
    <property type="evidence" value="ECO:0007669"/>
    <property type="project" value="UniProtKB-KW"/>
</dbReference>
<evidence type="ECO:0000256" key="9">
    <source>
        <dbReference type="RuleBase" id="RU003814"/>
    </source>
</evidence>
<dbReference type="Pfam" id="PF01008">
    <property type="entry name" value="IF-2B"/>
    <property type="match status" value="1"/>
</dbReference>